<protein>
    <recommendedName>
        <fullName evidence="4">Threonine aspartase 1</fullName>
    </recommendedName>
</protein>
<accession>A0ABP1QM38</accession>
<dbReference type="InterPro" id="IPR037464">
    <property type="entry name" value="Taspase1"/>
</dbReference>
<sequence>MKKTKLIDGRTTKDAAGEIDLGLSDSAENKVDKKQRDDSMERKRKLSFIALHLGAGEHSLKRKDAYKSLCDKACSKGLQLLRCGGTASEAVTEVTMILEDSGLVNAGSGSNLTIDKTIECDAGFMDGDGYFGGVGALPGVRNPVLVAKSIADVHKKEKLFSCGRVPPNFMVGHHAKSWAASQGISVCGDDNDLISKKTAKTYEKYMTQLKSVENEVNDTVGAIAMDNHGRVASTVSSGGNWLKFPGRIGHSPLFGCGCWSSNQSSVSSNAIAVSTSGSGEMLSRVHLPQECAYMANSEMNTGLVGSVSSCIHKHFIQNTTLDIHSEPRLIGLIALMWDGKHGEFVWGHSSSNFVVAYTSSKMRSVKMNFSELDRESTVGKSLKVEGILF</sequence>
<dbReference type="Gene3D" id="3.60.20.30">
    <property type="entry name" value="(Glycosyl)asparaginase"/>
    <property type="match status" value="1"/>
</dbReference>
<dbReference type="Proteomes" id="UP001642540">
    <property type="component" value="Unassembled WGS sequence"/>
</dbReference>
<dbReference type="Pfam" id="PF01112">
    <property type="entry name" value="Asparaginase_2"/>
    <property type="match status" value="1"/>
</dbReference>
<dbReference type="SUPFAM" id="SSF56235">
    <property type="entry name" value="N-terminal nucleophile aminohydrolases (Ntn hydrolases)"/>
    <property type="match status" value="1"/>
</dbReference>
<organism evidence="2 3">
    <name type="scientific">Orchesella dallaii</name>
    <dbReference type="NCBI Taxonomy" id="48710"/>
    <lineage>
        <taxon>Eukaryota</taxon>
        <taxon>Metazoa</taxon>
        <taxon>Ecdysozoa</taxon>
        <taxon>Arthropoda</taxon>
        <taxon>Hexapoda</taxon>
        <taxon>Collembola</taxon>
        <taxon>Entomobryomorpha</taxon>
        <taxon>Entomobryoidea</taxon>
        <taxon>Orchesellidae</taxon>
        <taxon>Orchesellinae</taxon>
        <taxon>Orchesella</taxon>
    </lineage>
</organism>
<evidence type="ECO:0000313" key="2">
    <source>
        <dbReference type="EMBL" id="CAL8103903.1"/>
    </source>
</evidence>
<proteinExistence type="inferred from homology"/>
<dbReference type="CDD" id="cd04514">
    <property type="entry name" value="Taspase1_like"/>
    <property type="match status" value="1"/>
</dbReference>
<comment type="similarity">
    <text evidence="1">Belongs to the Ntn-hydrolase family.</text>
</comment>
<evidence type="ECO:0000313" key="3">
    <source>
        <dbReference type="Proteomes" id="UP001642540"/>
    </source>
</evidence>
<dbReference type="InterPro" id="IPR000246">
    <property type="entry name" value="Peptidase_T2"/>
</dbReference>
<dbReference type="PANTHER" id="PTHR10188:SF8">
    <property type="entry name" value="THREONINE ASPARTASE 1"/>
    <property type="match status" value="1"/>
</dbReference>
<dbReference type="EMBL" id="CAXLJM020000035">
    <property type="protein sequence ID" value="CAL8103903.1"/>
    <property type="molecule type" value="Genomic_DNA"/>
</dbReference>
<name>A0ABP1QM38_9HEXA</name>
<dbReference type="PANTHER" id="PTHR10188">
    <property type="entry name" value="L-ASPARAGINASE"/>
    <property type="match status" value="1"/>
</dbReference>
<gene>
    <name evidence="2" type="ORF">ODALV1_LOCUS11590</name>
</gene>
<evidence type="ECO:0000256" key="1">
    <source>
        <dbReference type="ARBA" id="ARBA00010872"/>
    </source>
</evidence>
<comment type="caution">
    <text evidence="2">The sequence shown here is derived from an EMBL/GenBank/DDBJ whole genome shotgun (WGS) entry which is preliminary data.</text>
</comment>
<reference evidence="2 3" key="1">
    <citation type="submission" date="2024-08" db="EMBL/GenBank/DDBJ databases">
        <authorList>
            <person name="Cucini C."/>
            <person name="Frati F."/>
        </authorList>
    </citation>
    <scope>NUCLEOTIDE SEQUENCE [LARGE SCALE GENOMIC DNA]</scope>
</reference>
<keyword evidence="3" id="KW-1185">Reference proteome</keyword>
<evidence type="ECO:0008006" key="4">
    <source>
        <dbReference type="Google" id="ProtNLM"/>
    </source>
</evidence>
<dbReference type="InterPro" id="IPR029055">
    <property type="entry name" value="Ntn_hydrolases_N"/>
</dbReference>